<feature type="signal peptide" evidence="1">
    <location>
        <begin position="1"/>
        <end position="21"/>
    </location>
</feature>
<dbReference type="AlphaFoldDB" id="A0A8F6TV39"/>
<keyword evidence="3" id="KW-1185">Reference proteome</keyword>
<dbReference type="Proteomes" id="UP000825009">
    <property type="component" value="Chromosome"/>
</dbReference>
<gene>
    <name evidence="2" type="ORF">KYE46_15135</name>
</gene>
<evidence type="ECO:0000313" key="2">
    <source>
        <dbReference type="EMBL" id="QXT39240.1"/>
    </source>
</evidence>
<evidence type="ECO:0000313" key="3">
    <source>
        <dbReference type="Proteomes" id="UP000825009"/>
    </source>
</evidence>
<evidence type="ECO:0000256" key="1">
    <source>
        <dbReference type="SAM" id="SignalP"/>
    </source>
</evidence>
<proteinExistence type="predicted"/>
<keyword evidence="1" id="KW-0732">Signal</keyword>
<accession>A0A8F6TV39</accession>
<dbReference type="EMBL" id="CP079194">
    <property type="protein sequence ID" value="QXT39240.1"/>
    <property type="molecule type" value="Genomic_DNA"/>
</dbReference>
<name>A0A8F6TV39_9RHOB</name>
<organism evidence="2 3">
    <name type="scientific">Gymnodinialimonas ceratoperidinii</name>
    <dbReference type="NCBI Taxonomy" id="2856823"/>
    <lineage>
        <taxon>Bacteria</taxon>
        <taxon>Pseudomonadati</taxon>
        <taxon>Pseudomonadota</taxon>
        <taxon>Alphaproteobacteria</taxon>
        <taxon>Rhodobacterales</taxon>
        <taxon>Paracoccaceae</taxon>
        <taxon>Gymnodinialimonas</taxon>
    </lineage>
</organism>
<feature type="chain" id="PRO_5034625516" evidence="1">
    <location>
        <begin position="22"/>
        <end position="154"/>
    </location>
</feature>
<protein>
    <submittedName>
        <fullName evidence="2">Uncharacterized protein</fullName>
    </submittedName>
</protein>
<reference evidence="2 3" key="1">
    <citation type="submission" date="2021-07" db="EMBL/GenBank/DDBJ databases">
        <title>A novel Jannaschia species isolated from marine dinoflagellate Ceratoperidinium margalefii.</title>
        <authorList>
            <person name="Jiang Y."/>
            <person name="Li Z."/>
        </authorList>
    </citation>
    <scope>NUCLEOTIDE SEQUENCE [LARGE SCALE GENOMIC DNA]</scope>
    <source>
        <strain evidence="2 3">J12C1-MA-4</strain>
    </source>
</reference>
<sequence length="154" mass="16417">MHRGFIWAIAAGLLAPGAAIAQERIDLNVVYPLNQEVFPLHDGVYFRQDNRGFYEVVEGPLDGGVARCIGAGFAGRGVNTVEGICIIGEQADTFTLRWSVDDSGLSNNWTIVAGTGRFEGASGDGIATSGVEIMYRAMPMRQTHIVGMIAGVAE</sequence>
<dbReference type="KEGG" id="gce:KYE46_15135"/>
<dbReference type="RefSeq" id="WP_219001675.1">
    <property type="nucleotide sequence ID" value="NZ_CP079194.1"/>
</dbReference>